<reference evidence="2 3" key="1">
    <citation type="submission" date="2023-01" db="EMBL/GenBank/DDBJ databases">
        <title>Characterization of estradiol degrading bacteria Microbacterium sp. MZT7 and reveal degrading genes through genome analysis.</title>
        <authorList>
            <person name="Hao P."/>
            <person name="Gao Y."/>
        </authorList>
    </citation>
    <scope>NUCLEOTIDE SEQUENCE [LARGE SCALE GENOMIC DNA]</scope>
    <source>
        <strain evidence="2 3">MZT7</strain>
    </source>
</reference>
<gene>
    <name evidence="2" type="ORF">K8F61_17050</name>
</gene>
<keyword evidence="1" id="KW-0812">Transmembrane</keyword>
<keyword evidence="1" id="KW-0472">Membrane</keyword>
<dbReference type="EMBL" id="CP082781">
    <property type="protein sequence ID" value="UGS26312.1"/>
    <property type="molecule type" value="Genomic_DNA"/>
</dbReference>
<evidence type="ECO:0000313" key="3">
    <source>
        <dbReference type="Proteomes" id="UP001199642"/>
    </source>
</evidence>
<evidence type="ECO:0000256" key="1">
    <source>
        <dbReference type="SAM" id="Phobius"/>
    </source>
</evidence>
<keyword evidence="1" id="KW-1133">Transmembrane helix</keyword>
<dbReference type="RefSeq" id="WP_231820014.1">
    <property type="nucleotide sequence ID" value="NZ_CP082781.1"/>
</dbReference>
<accession>A0ABY3RQJ0</accession>
<dbReference type="Proteomes" id="UP001199642">
    <property type="component" value="Chromosome"/>
</dbReference>
<proteinExistence type="predicted"/>
<feature type="transmembrane region" description="Helical" evidence="1">
    <location>
        <begin position="73"/>
        <end position="89"/>
    </location>
</feature>
<protein>
    <submittedName>
        <fullName evidence="2">Uncharacterized protein</fullName>
    </submittedName>
</protein>
<name>A0ABY3RQJ0_9MICO</name>
<feature type="transmembrane region" description="Helical" evidence="1">
    <location>
        <begin position="12"/>
        <end position="31"/>
    </location>
</feature>
<organism evidence="2 3">
    <name type="scientific">Microbacterium resistens</name>
    <dbReference type="NCBI Taxonomy" id="156977"/>
    <lineage>
        <taxon>Bacteria</taxon>
        <taxon>Bacillati</taxon>
        <taxon>Actinomycetota</taxon>
        <taxon>Actinomycetes</taxon>
        <taxon>Micrococcales</taxon>
        <taxon>Microbacteriaceae</taxon>
        <taxon>Microbacterium</taxon>
    </lineage>
</organism>
<evidence type="ECO:0000313" key="2">
    <source>
        <dbReference type="EMBL" id="UGS26312.1"/>
    </source>
</evidence>
<feature type="transmembrane region" description="Helical" evidence="1">
    <location>
        <begin position="43"/>
        <end position="61"/>
    </location>
</feature>
<sequence>MDITLPTIPAGVLVLLGLLAPHLIGFLNGILPFIEKPWQKRTLAVVVSVVLAAVALAFYYVYTGDTVPEWPQLVLLTVVVVQASYALITKPTAAAIERRYSPGSSLRRALR</sequence>
<keyword evidence="3" id="KW-1185">Reference proteome</keyword>